<accession>A0ACC1HUF4</accession>
<keyword evidence="2" id="KW-1185">Reference proteome</keyword>
<sequence>MKVTTITSILVLAAATAYARPFFESLGNLANGLVSTVGSVTNGVVCPPINALVPTFGASICKQSSNGDNSNGGSGSQRPLSVRVTEDPLKDNPTAVNIAEFDTTYELNDQSIAAFSKLAIDLGDALAGAGEL</sequence>
<evidence type="ECO:0000313" key="2">
    <source>
        <dbReference type="Proteomes" id="UP001145114"/>
    </source>
</evidence>
<evidence type="ECO:0000313" key="1">
    <source>
        <dbReference type="EMBL" id="KAJ1678867.1"/>
    </source>
</evidence>
<feature type="non-terminal residue" evidence="1">
    <location>
        <position position="132"/>
    </location>
</feature>
<protein>
    <submittedName>
        <fullName evidence="1">Uncharacterized protein</fullName>
    </submittedName>
</protein>
<organism evidence="1 2">
    <name type="scientific">Spiromyces aspiralis</name>
    <dbReference type="NCBI Taxonomy" id="68401"/>
    <lineage>
        <taxon>Eukaryota</taxon>
        <taxon>Fungi</taxon>
        <taxon>Fungi incertae sedis</taxon>
        <taxon>Zoopagomycota</taxon>
        <taxon>Kickxellomycotina</taxon>
        <taxon>Kickxellomycetes</taxon>
        <taxon>Kickxellales</taxon>
        <taxon>Kickxellaceae</taxon>
        <taxon>Spiromyces</taxon>
    </lineage>
</organism>
<comment type="caution">
    <text evidence="1">The sequence shown here is derived from an EMBL/GenBank/DDBJ whole genome shotgun (WGS) entry which is preliminary data.</text>
</comment>
<gene>
    <name evidence="1" type="ORF">EV182_003193</name>
</gene>
<proteinExistence type="predicted"/>
<reference evidence="1" key="1">
    <citation type="submission" date="2022-06" db="EMBL/GenBank/DDBJ databases">
        <title>Phylogenomic reconstructions and comparative analyses of Kickxellomycotina fungi.</title>
        <authorList>
            <person name="Reynolds N.K."/>
            <person name="Stajich J.E."/>
            <person name="Barry K."/>
            <person name="Grigoriev I.V."/>
            <person name="Crous P."/>
            <person name="Smith M.E."/>
        </authorList>
    </citation>
    <scope>NUCLEOTIDE SEQUENCE</scope>
    <source>
        <strain evidence="1">RSA 2271</strain>
    </source>
</reference>
<name>A0ACC1HUF4_9FUNG</name>
<dbReference type="Proteomes" id="UP001145114">
    <property type="component" value="Unassembled WGS sequence"/>
</dbReference>
<dbReference type="EMBL" id="JAMZIH010000791">
    <property type="protein sequence ID" value="KAJ1678867.1"/>
    <property type="molecule type" value="Genomic_DNA"/>
</dbReference>